<dbReference type="SMART" id="SM00409">
    <property type="entry name" value="IG"/>
    <property type="match status" value="1"/>
</dbReference>
<dbReference type="SMART" id="SM00406">
    <property type="entry name" value="IGv"/>
    <property type="match status" value="1"/>
</dbReference>
<keyword evidence="7" id="KW-0325">Glycoprotein</keyword>
<evidence type="ECO:0000256" key="3">
    <source>
        <dbReference type="ARBA" id="ARBA00022729"/>
    </source>
</evidence>
<dbReference type="Ensembl" id="ENSCMIT00000001226.1">
    <property type="protein sequence ID" value="ENSCMIP00000001168.1"/>
    <property type="gene ID" value="ENSCMIG00000000786.1"/>
</dbReference>
<reference evidence="10" key="3">
    <citation type="journal article" date="2014" name="Nature">
        <title>Elephant shark genome provides unique insights into gnathostome evolution.</title>
        <authorList>
            <consortium name="International Elephant Shark Genome Sequencing Consortium"/>
            <person name="Venkatesh B."/>
            <person name="Lee A.P."/>
            <person name="Ravi V."/>
            <person name="Maurya A.K."/>
            <person name="Lian M.M."/>
            <person name="Swann J.B."/>
            <person name="Ohta Y."/>
            <person name="Flajnik M.F."/>
            <person name="Sutoh Y."/>
            <person name="Kasahara M."/>
            <person name="Hoon S."/>
            <person name="Gangu V."/>
            <person name="Roy S.W."/>
            <person name="Irimia M."/>
            <person name="Korzh V."/>
            <person name="Kondrychyn I."/>
            <person name="Lim Z.W."/>
            <person name="Tay B.H."/>
            <person name="Tohari S."/>
            <person name="Kong K.W."/>
            <person name="Ho S."/>
            <person name="Lorente-Galdos B."/>
            <person name="Quilez J."/>
            <person name="Marques-Bonet T."/>
            <person name="Raney B.J."/>
            <person name="Ingham P.W."/>
            <person name="Tay A."/>
            <person name="Hillier L.W."/>
            <person name="Minx P."/>
            <person name="Boehm T."/>
            <person name="Wilson R.K."/>
            <person name="Brenner S."/>
            <person name="Warren W.C."/>
        </authorList>
    </citation>
    <scope>NUCLEOTIDE SEQUENCE [LARGE SCALE GENOMIC DNA]</scope>
</reference>
<dbReference type="PANTHER" id="PTHR19433">
    <property type="entry name" value="T-CELL RECEPTOR ALPHA CHAIN V REGION-RELATED"/>
    <property type="match status" value="1"/>
</dbReference>
<keyword evidence="6" id="KW-1015">Disulfide bond</keyword>
<evidence type="ECO:0000259" key="8">
    <source>
        <dbReference type="PROSITE" id="PS50835"/>
    </source>
</evidence>
<keyword evidence="4" id="KW-0391">Immunity</keyword>
<dbReference type="InterPro" id="IPR003599">
    <property type="entry name" value="Ig_sub"/>
</dbReference>
<evidence type="ECO:0000256" key="2">
    <source>
        <dbReference type="ARBA" id="ARBA00022475"/>
    </source>
</evidence>
<keyword evidence="3" id="KW-0732">Signal</keyword>
<dbReference type="Gene3D" id="2.60.40.10">
    <property type="entry name" value="Immunoglobulins"/>
    <property type="match status" value="1"/>
</dbReference>
<evidence type="ECO:0000313" key="9">
    <source>
        <dbReference type="Ensembl" id="ENSCMIP00000001168.1"/>
    </source>
</evidence>
<dbReference type="Pfam" id="PF07686">
    <property type="entry name" value="V-set"/>
    <property type="match status" value="1"/>
</dbReference>
<feature type="domain" description="Ig-like" evidence="8">
    <location>
        <begin position="21"/>
        <end position="113"/>
    </location>
</feature>
<reference evidence="10" key="2">
    <citation type="journal article" date="2007" name="PLoS Biol.">
        <title>Survey sequencing and comparative analysis of the elephant shark (Callorhinchus milii) genome.</title>
        <authorList>
            <person name="Venkatesh B."/>
            <person name="Kirkness E.F."/>
            <person name="Loh Y.H."/>
            <person name="Halpern A.L."/>
            <person name="Lee A.P."/>
            <person name="Johnson J."/>
            <person name="Dandona N."/>
            <person name="Viswanathan L.D."/>
            <person name="Tay A."/>
            <person name="Venter J.C."/>
            <person name="Strausberg R.L."/>
            <person name="Brenner S."/>
        </authorList>
    </citation>
    <scope>NUCLEOTIDE SEQUENCE [LARGE SCALE GENOMIC DNA]</scope>
</reference>
<evidence type="ECO:0000256" key="6">
    <source>
        <dbReference type="ARBA" id="ARBA00023157"/>
    </source>
</evidence>
<proteinExistence type="predicted"/>
<evidence type="ECO:0000256" key="5">
    <source>
        <dbReference type="ARBA" id="ARBA00023136"/>
    </source>
</evidence>
<evidence type="ECO:0000256" key="4">
    <source>
        <dbReference type="ARBA" id="ARBA00022859"/>
    </source>
</evidence>
<keyword evidence="10" id="KW-1185">Reference proteome</keyword>
<dbReference type="GeneTree" id="ENSGT01150000287172"/>
<keyword evidence="5" id="KW-0472">Membrane</keyword>
<evidence type="ECO:0000256" key="7">
    <source>
        <dbReference type="ARBA" id="ARBA00023180"/>
    </source>
</evidence>
<accession>A0A4W3GD13</accession>
<dbReference type="GO" id="GO:0002376">
    <property type="term" value="P:immune system process"/>
    <property type="evidence" value="ECO:0007669"/>
    <property type="project" value="UniProtKB-KW"/>
</dbReference>
<dbReference type="InterPro" id="IPR036179">
    <property type="entry name" value="Ig-like_dom_sf"/>
</dbReference>
<dbReference type="InterPro" id="IPR007110">
    <property type="entry name" value="Ig-like_dom"/>
</dbReference>
<dbReference type="InterPro" id="IPR052051">
    <property type="entry name" value="TCR_complex_component"/>
</dbReference>
<dbReference type="InterPro" id="IPR013783">
    <property type="entry name" value="Ig-like_fold"/>
</dbReference>
<evidence type="ECO:0000256" key="1">
    <source>
        <dbReference type="ARBA" id="ARBA00004236"/>
    </source>
</evidence>
<dbReference type="GO" id="GO:0009617">
    <property type="term" value="P:response to bacterium"/>
    <property type="evidence" value="ECO:0007669"/>
    <property type="project" value="TreeGrafter"/>
</dbReference>
<organism evidence="9 10">
    <name type="scientific">Callorhinchus milii</name>
    <name type="common">Ghost shark</name>
    <dbReference type="NCBI Taxonomy" id="7868"/>
    <lineage>
        <taxon>Eukaryota</taxon>
        <taxon>Metazoa</taxon>
        <taxon>Chordata</taxon>
        <taxon>Craniata</taxon>
        <taxon>Vertebrata</taxon>
        <taxon>Chondrichthyes</taxon>
        <taxon>Holocephali</taxon>
        <taxon>Chimaeriformes</taxon>
        <taxon>Callorhinchidae</taxon>
        <taxon>Callorhinchus</taxon>
    </lineage>
</organism>
<comment type="subcellular location">
    <subcellularLocation>
        <location evidence="1">Cell membrane</location>
    </subcellularLocation>
</comment>
<dbReference type="SUPFAM" id="SSF48726">
    <property type="entry name" value="Immunoglobulin"/>
    <property type="match status" value="1"/>
</dbReference>
<keyword evidence="2" id="KW-1003">Cell membrane</keyword>
<dbReference type="AlphaFoldDB" id="A0A4W3GD13"/>
<reference evidence="9" key="5">
    <citation type="submission" date="2025-09" db="UniProtKB">
        <authorList>
            <consortium name="Ensembl"/>
        </authorList>
    </citation>
    <scope>IDENTIFICATION</scope>
</reference>
<protein>
    <recommendedName>
        <fullName evidence="8">Ig-like domain-containing protein</fullName>
    </recommendedName>
</protein>
<name>A0A4W3GD13_CALMI</name>
<reference evidence="10" key="1">
    <citation type="journal article" date="2006" name="Science">
        <title>Ancient noncoding elements conserved in the human genome.</title>
        <authorList>
            <person name="Venkatesh B."/>
            <person name="Kirkness E.F."/>
            <person name="Loh Y.H."/>
            <person name="Halpern A.L."/>
            <person name="Lee A.P."/>
            <person name="Johnson J."/>
            <person name="Dandona N."/>
            <person name="Viswanathan L.D."/>
            <person name="Tay A."/>
            <person name="Venter J.C."/>
            <person name="Strausberg R.L."/>
            <person name="Brenner S."/>
        </authorList>
    </citation>
    <scope>NUCLEOTIDE SEQUENCE [LARGE SCALE GENOMIC DNA]</scope>
</reference>
<reference evidence="9" key="4">
    <citation type="submission" date="2025-08" db="UniProtKB">
        <authorList>
            <consortium name="Ensembl"/>
        </authorList>
    </citation>
    <scope>IDENTIFICATION</scope>
</reference>
<dbReference type="Proteomes" id="UP000314986">
    <property type="component" value="Unassembled WGS sequence"/>
</dbReference>
<evidence type="ECO:0000313" key="10">
    <source>
        <dbReference type="Proteomes" id="UP000314986"/>
    </source>
</evidence>
<dbReference type="GO" id="GO:0005886">
    <property type="term" value="C:plasma membrane"/>
    <property type="evidence" value="ECO:0007669"/>
    <property type="project" value="UniProtKB-SubCell"/>
</dbReference>
<sequence length="149" mass="16939">MSKDALSNARTLRFVLSKMYPQQEQTAGLSKQEGDTVSLSCSYITSSSYAALYWYRHHSGLAPQYILYRATNGNDNTADFAKGRFTSQVDKNQRQPTLSLSSVIVTDAATYYCGLRTEAQCCKSMTSLYKNLPWWSLATRWLEHSPRKR</sequence>
<dbReference type="PROSITE" id="PS50835">
    <property type="entry name" value="IG_LIKE"/>
    <property type="match status" value="1"/>
</dbReference>
<dbReference type="InParanoid" id="A0A4W3GD13"/>
<dbReference type="InterPro" id="IPR013106">
    <property type="entry name" value="Ig_V-set"/>
</dbReference>